<organism evidence="2 3">
    <name type="scientific">Coniochaeta ligniaria NRRL 30616</name>
    <dbReference type="NCBI Taxonomy" id="1408157"/>
    <lineage>
        <taxon>Eukaryota</taxon>
        <taxon>Fungi</taxon>
        <taxon>Dikarya</taxon>
        <taxon>Ascomycota</taxon>
        <taxon>Pezizomycotina</taxon>
        <taxon>Sordariomycetes</taxon>
        <taxon>Sordariomycetidae</taxon>
        <taxon>Coniochaetales</taxon>
        <taxon>Coniochaetaceae</taxon>
        <taxon>Coniochaeta</taxon>
    </lineage>
</organism>
<dbReference type="AlphaFoldDB" id="A0A1J7IM19"/>
<sequence length="128" mass="13816">MRSSLSRTAPTKDCAGRLSASNTTSTAEFSTTPDNDTLMTFPESFPKASPSAGKLSLQTRRRGSKSSRQTQAECDRQFDSNSEHCRYLTEAERQSPPYLSPSNLSRVARRLFAPPSSLGVGPASRAAG</sequence>
<reference evidence="2 3" key="1">
    <citation type="submission" date="2016-10" db="EMBL/GenBank/DDBJ databases">
        <title>Draft genome sequence of Coniochaeta ligniaria NRRL30616, a lignocellulolytic fungus for bioabatement of inhibitors in plant biomass hydrolysates.</title>
        <authorList>
            <consortium name="DOE Joint Genome Institute"/>
            <person name="Jimenez D.J."/>
            <person name="Hector R.E."/>
            <person name="Riley R."/>
            <person name="Sun H."/>
            <person name="Grigoriev I.V."/>
            <person name="Van Elsas J.D."/>
            <person name="Nichols N.N."/>
        </authorList>
    </citation>
    <scope>NUCLEOTIDE SEQUENCE [LARGE SCALE GENOMIC DNA]</scope>
    <source>
        <strain evidence="2 3">NRRL 30616</strain>
    </source>
</reference>
<evidence type="ECO:0000256" key="1">
    <source>
        <dbReference type="SAM" id="MobiDB-lite"/>
    </source>
</evidence>
<feature type="region of interest" description="Disordered" evidence="1">
    <location>
        <begin position="1"/>
        <end position="79"/>
    </location>
</feature>
<protein>
    <submittedName>
        <fullName evidence="2">Uncharacterized protein</fullName>
    </submittedName>
</protein>
<evidence type="ECO:0000313" key="3">
    <source>
        <dbReference type="Proteomes" id="UP000182658"/>
    </source>
</evidence>
<evidence type="ECO:0000313" key="2">
    <source>
        <dbReference type="EMBL" id="OIW28623.1"/>
    </source>
</evidence>
<dbReference type="EMBL" id="KV875098">
    <property type="protein sequence ID" value="OIW28623.1"/>
    <property type="molecule type" value="Genomic_DNA"/>
</dbReference>
<feature type="compositionally biased region" description="Polar residues" evidence="1">
    <location>
        <begin position="19"/>
        <end position="38"/>
    </location>
</feature>
<name>A0A1J7IM19_9PEZI</name>
<gene>
    <name evidence="2" type="ORF">CONLIGDRAFT_388642</name>
</gene>
<keyword evidence="3" id="KW-1185">Reference proteome</keyword>
<dbReference type="InParanoid" id="A0A1J7IM19"/>
<dbReference type="Proteomes" id="UP000182658">
    <property type="component" value="Unassembled WGS sequence"/>
</dbReference>
<proteinExistence type="predicted"/>
<accession>A0A1J7IM19</accession>